<keyword evidence="6 10" id="KW-0051">Antiviral defense</keyword>
<sequence length="343" mass="39386">MKRLENTLYVMTPDIYLATIGENVLLKKDGEVLGRYPLHNLKDIVTFAYSGISPKLLERCMIQGIGIAFMTAQGRLISRMQGKSEGNILLRRKQYRLSDDTVAALDVAQNIIAAKIYNEKWTVERYIRQYNERLDTTRLKAISKKLTDYIKQCSNVSDLAQLRGIEGAAQSDYFSVFDDMILNQKDEFQFKIRSRRPPLDKVNALLSFMYSVLANDIASALESVGLDAYAGVMHVDRPGRISFALDLLEELRSPLVDRFVLSLINKKEINSKHFSEESNSAVLLIDDGRRIVVKKWQERKKDIIEHPFLEEKVPWGLVPFVQALLYARFLRGDLDAYPPFLWK</sequence>
<dbReference type="Proteomes" id="UP000009891">
    <property type="component" value="Unassembled WGS sequence"/>
</dbReference>
<feature type="binding site" evidence="10">
    <location>
        <position position="249"/>
    </location>
    <ligand>
        <name>Mn(2+)</name>
        <dbReference type="ChEBI" id="CHEBI:29035"/>
    </ligand>
</feature>
<proteinExistence type="inferred from homology"/>
<dbReference type="Pfam" id="PF01867">
    <property type="entry name" value="Cas_Cas1"/>
    <property type="match status" value="1"/>
</dbReference>
<dbReference type="EMBL" id="AHAF01000005">
    <property type="protein sequence ID" value="EKU78432.1"/>
    <property type="molecule type" value="Genomic_DNA"/>
</dbReference>
<evidence type="ECO:0000256" key="8">
    <source>
        <dbReference type="ARBA" id="ARBA00023211"/>
    </source>
</evidence>
<evidence type="ECO:0000256" key="1">
    <source>
        <dbReference type="ARBA" id="ARBA00022722"/>
    </source>
</evidence>
<dbReference type="GO" id="GO:0051607">
    <property type="term" value="P:defense response to virus"/>
    <property type="evidence" value="ECO:0007669"/>
    <property type="project" value="UniProtKB-UniRule"/>
</dbReference>
<dbReference type="GO" id="GO:0043571">
    <property type="term" value="P:maintenance of CRISPR repeat elements"/>
    <property type="evidence" value="ECO:0007669"/>
    <property type="project" value="UniProtKB-UniRule"/>
</dbReference>
<dbReference type="PANTHER" id="PTHR34353:SF2">
    <property type="entry name" value="CRISPR-ASSOCIATED ENDONUCLEASE CAS1 1"/>
    <property type="match status" value="1"/>
</dbReference>
<keyword evidence="2 10" id="KW-0479">Metal-binding</keyword>
<dbReference type="OrthoDB" id="9803119at2"/>
<keyword evidence="1 10" id="KW-0540">Nuclease</keyword>
<feature type="binding site" evidence="10">
    <location>
        <position position="234"/>
    </location>
    <ligand>
        <name>Mn(2+)</name>
        <dbReference type="ChEBI" id="CHEBI:29035"/>
    </ligand>
</feature>
<dbReference type="Gene3D" id="1.20.120.920">
    <property type="entry name" value="CRISPR-associated endonuclease Cas1, C-terminal domain"/>
    <property type="match status" value="1"/>
</dbReference>
<gene>
    <name evidence="10" type="primary">cas1</name>
    <name evidence="11" type="ORF">HMPREF9282_01049</name>
</gene>
<keyword evidence="8 10" id="KW-0464">Manganese</keyword>
<evidence type="ECO:0000256" key="7">
    <source>
        <dbReference type="ARBA" id="ARBA00023125"/>
    </source>
</evidence>
<evidence type="ECO:0000256" key="5">
    <source>
        <dbReference type="ARBA" id="ARBA00022842"/>
    </source>
</evidence>
<dbReference type="EC" id="3.1.-.-" evidence="10"/>
<evidence type="ECO:0000313" key="12">
    <source>
        <dbReference type="Proteomes" id="UP000009891"/>
    </source>
</evidence>
<keyword evidence="3 10" id="KW-0255">Endonuclease</keyword>
<dbReference type="NCBIfam" id="TIGR03640">
    <property type="entry name" value="cas1_DVULG"/>
    <property type="match status" value="1"/>
</dbReference>
<dbReference type="GO" id="GO:0046872">
    <property type="term" value="F:metal ion binding"/>
    <property type="evidence" value="ECO:0007669"/>
    <property type="project" value="UniProtKB-UniRule"/>
</dbReference>
<dbReference type="NCBIfam" id="TIGR00287">
    <property type="entry name" value="cas1"/>
    <property type="match status" value="1"/>
</dbReference>
<evidence type="ECO:0000256" key="9">
    <source>
        <dbReference type="ARBA" id="ARBA00038592"/>
    </source>
</evidence>
<dbReference type="GO" id="GO:0016787">
    <property type="term" value="F:hydrolase activity"/>
    <property type="evidence" value="ECO:0007669"/>
    <property type="project" value="UniProtKB-KW"/>
</dbReference>
<dbReference type="AlphaFoldDB" id="K9DI25"/>
<comment type="subunit">
    <text evidence="9 10">Homodimer, forms a heterotetramer with a Cas2 homodimer.</text>
</comment>
<dbReference type="RefSeq" id="WP_006555936.1">
    <property type="nucleotide sequence ID" value="NZ_JH992937.1"/>
</dbReference>
<evidence type="ECO:0000256" key="4">
    <source>
        <dbReference type="ARBA" id="ARBA00022801"/>
    </source>
</evidence>
<name>K9DI25_9FIRM</name>
<keyword evidence="12" id="KW-1185">Reference proteome</keyword>
<feature type="binding site" evidence="10">
    <location>
        <position position="166"/>
    </location>
    <ligand>
        <name>Mn(2+)</name>
        <dbReference type="ChEBI" id="CHEBI:29035"/>
    </ligand>
</feature>
<dbReference type="InterPro" id="IPR050646">
    <property type="entry name" value="Cas1"/>
</dbReference>
<organism evidence="11 12">
    <name type="scientific">Veillonella seminalis ACS-216-V-Col6b</name>
    <dbReference type="NCBI Taxonomy" id="883156"/>
    <lineage>
        <taxon>Bacteria</taxon>
        <taxon>Bacillati</taxon>
        <taxon>Bacillota</taxon>
        <taxon>Negativicutes</taxon>
        <taxon>Veillonellales</taxon>
        <taxon>Veillonellaceae</taxon>
        <taxon>Veillonella</taxon>
    </lineage>
</organism>
<dbReference type="HAMAP" id="MF_01470">
    <property type="entry name" value="Cas1"/>
    <property type="match status" value="1"/>
</dbReference>
<evidence type="ECO:0000256" key="3">
    <source>
        <dbReference type="ARBA" id="ARBA00022759"/>
    </source>
</evidence>
<dbReference type="InterPro" id="IPR042206">
    <property type="entry name" value="CRISPR-assoc_Cas1_C"/>
</dbReference>
<comment type="caution">
    <text evidence="11">The sequence shown here is derived from an EMBL/GenBank/DDBJ whole genome shotgun (WGS) entry which is preliminary data.</text>
</comment>
<dbReference type="GO" id="GO:0003677">
    <property type="term" value="F:DNA binding"/>
    <property type="evidence" value="ECO:0007669"/>
    <property type="project" value="UniProtKB-KW"/>
</dbReference>
<keyword evidence="7 10" id="KW-0238">DNA-binding</keyword>
<comment type="cofactor">
    <cofactor evidence="10">
        <name>Mg(2+)</name>
        <dbReference type="ChEBI" id="CHEBI:18420"/>
    </cofactor>
    <cofactor evidence="10">
        <name>Mn(2+)</name>
        <dbReference type="ChEBI" id="CHEBI:29035"/>
    </cofactor>
</comment>
<accession>K9DI25</accession>
<comment type="similarity">
    <text evidence="10">Belongs to the CRISPR-associated endonuclease Cas1 family.</text>
</comment>
<dbReference type="Gene3D" id="3.100.10.20">
    <property type="entry name" value="CRISPR-associated endonuclease Cas1, N-terminal domain"/>
    <property type="match status" value="1"/>
</dbReference>
<evidence type="ECO:0000256" key="6">
    <source>
        <dbReference type="ARBA" id="ARBA00023118"/>
    </source>
</evidence>
<dbReference type="PANTHER" id="PTHR34353">
    <property type="entry name" value="CRISPR-ASSOCIATED ENDONUCLEASE CAS1 1"/>
    <property type="match status" value="1"/>
</dbReference>
<protein>
    <recommendedName>
        <fullName evidence="10">CRISPR-associated endonuclease Cas1</fullName>
        <ecNumber evidence="10">3.1.-.-</ecNumber>
    </recommendedName>
</protein>
<evidence type="ECO:0000256" key="2">
    <source>
        <dbReference type="ARBA" id="ARBA00022723"/>
    </source>
</evidence>
<dbReference type="HOGENOM" id="CLU_052779_1_0_9"/>
<dbReference type="InterPro" id="IPR019856">
    <property type="entry name" value="CRISPR-assoc_Cas1_DVULG"/>
</dbReference>
<evidence type="ECO:0000256" key="10">
    <source>
        <dbReference type="HAMAP-Rule" id="MF_01470"/>
    </source>
</evidence>
<dbReference type="eggNOG" id="COG1518">
    <property type="taxonomic scope" value="Bacteria"/>
</dbReference>
<keyword evidence="5 10" id="KW-0460">Magnesium</keyword>
<dbReference type="STRING" id="883156.HMPREF9282_01049"/>
<dbReference type="GO" id="GO:0004520">
    <property type="term" value="F:DNA endonuclease activity"/>
    <property type="evidence" value="ECO:0007669"/>
    <property type="project" value="InterPro"/>
</dbReference>
<comment type="function">
    <text evidence="10">CRISPR (clustered regularly interspaced short palindromic repeat), is an adaptive immune system that provides protection against mobile genetic elements (viruses, transposable elements and conjugative plasmids). CRISPR clusters contain spacers, sequences complementary to antecedent mobile elements, and target invading nucleic acids. CRISPR clusters are transcribed and processed into CRISPR RNA (crRNA). Acts as a dsDNA endonuclease. Involved in the integration of spacer DNA into the CRISPR cassette.</text>
</comment>
<evidence type="ECO:0000313" key="11">
    <source>
        <dbReference type="EMBL" id="EKU78432.1"/>
    </source>
</evidence>
<dbReference type="InterPro" id="IPR042211">
    <property type="entry name" value="CRISPR-assoc_Cas1_N"/>
</dbReference>
<reference evidence="11 12" key="1">
    <citation type="submission" date="2012-09" db="EMBL/GenBank/DDBJ databases">
        <title>The Genome Sequence of Veillonella ratti ACS-216-V-COL6B.</title>
        <authorList>
            <consortium name="The Broad Institute Genome Sequencing Platform"/>
            <person name="Earl A."/>
            <person name="Ward D."/>
            <person name="Feldgarden M."/>
            <person name="Gevers D."/>
            <person name="Saerens B."/>
            <person name="Vaneechoutte M."/>
            <person name="Walker B."/>
            <person name="Young S.K."/>
            <person name="Zeng Q."/>
            <person name="Gargeya S."/>
            <person name="Fitzgerald M."/>
            <person name="Haas B."/>
            <person name="Abouelleil A."/>
            <person name="Alvarado L."/>
            <person name="Arachchi H.M."/>
            <person name="Berlin A."/>
            <person name="Chapman S.B."/>
            <person name="Goldberg J."/>
            <person name="Griggs A."/>
            <person name="Gujja S."/>
            <person name="Hansen M."/>
            <person name="Howarth C."/>
            <person name="Imamovic A."/>
            <person name="Larimer J."/>
            <person name="McCowen C."/>
            <person name="Montmayeur A."/>
            <person name="Murphy C."/>
            <person name="Neiman D."/>
            <person name="Pearson M."/>
            <person name="Priest M."/>
            <person name="Roberts A."/>
            <person name="Saif S."/>
            <person name="Shea T."/>
            <person name="Sisk P."/>
            <person name="Sykes S."/>
            <person name="Wortman J."/>
            <person name="Nusbaum C."/>
            <person name="Birren B."/>
        </authorList>
    </citation>
    <scope>NUCLEOTIDE SEQUENCE [LARGE SCALE GENOMIC DNA]</scope>
    <source>
        <strain evidence="11 12">ACS-216-V-Col6b</strain>
    </source>
</reference>
<dbReference type="InterPro" id="IPR002729">
    <property type="entry name" value="CRISPR-assoc_Cas1"/>
</dbReference>
<dbReference type="PATRIC" id="fig|883156.3.peg.1029"/>
<keyword evidence="4 10" id="KW-0378">Hydrolase</keyword>